<dbReference type="PROSITE" id="PS50192">
    <property type="entry name" value="T_SNARE"/>
    <property type="match status" value="1"/>
</dbReference>
<keyword evidence="13" id="KW-0539">Nucleus</keyword>
<accession>A0A9P6Q3B6</accession>
<dbReference type="PANTHER" id="PTHR28222:SF1">
    <property type="entry name" value="DASH COMPLEX SUBUNIT DAD4"/>
    <property type="match status" value="1"/>
</dbReference>
<feature type="region of interest" description="Disordered" evidence="18">
    <location>
        <begin position="120"/>
        <end position="148"/>
    </location>
</feature>
<dbReference type="GO" id="GO:0008608">
    <property type="term" value="P:attachment of spindle microtubules to kinetochore"/>
    <property type="evidence" value="ECO:0007669"/>
    <property type="project" value="InterPro"/>
</dbReference>
<evidence type="ECO:0000256" key="11">
    <source>
        <dbReference type="ARBA" id="ARBA00022838"/>
    </source>
</evidence>
<evidence type="ECO:0000256" key="6">
    <source>
        <dbReference type="ARBA" id="ARBA00022454"/>
    </source>
</evidence>
<evidence type="ECO:0000256" key="13">
    <source>
        <dbReference type="ARBA" id="ARBA00023242"/>
    </source>
</evidence>
<dbReference type="GO" id="GO:0042729">
    <property type="term" value="C:DASH complex"/>
    <property type="evidence" value="ECO:0007669"/>
    <property type="project" value="InterPro"/>
</dbReference>
<proteinExistence type="inferred from homology"/>
<dbReference type="Proteomes" id="UP000726737">
    <property type="component" value="Unassembled WGS sequence"/>
</dbReference>
<dbReference type="AlphaFoldDB" id="A0A9P6Q3B6"/>
<evidence type="ECO:0000256" key="9">
    <source>
        <dbReference type="ARBA" id="ARBA00022701"/>
    </source>
</evidence>
<name>A0A9P6Q3B6_9FUNG</name>
<keyword evidence="17" id="KW-0175">Coiled coil</keyword>
<dbReference type="GO" id="GO:0072686">
    <property type="term" value="C:mitotic spindle"/>
    <property type="evidence" value="ECO:0007669"/>
    <property type="project" value="InterPro"/>
</dbReference>
<evidence type="ECO:0000256" key="2">
    <source>
        <dbReference type="ARBA" id="ARBA00004186"/>
    </source>
</evidence>
<dbReference type="OrthoDB" id="5516652at2759"/>
<evidence type="ECO:0000256" key="3">
    <source>
        <dbReference type="ARBA" id="ARBA00004629"/>
    </source>
</evidence>
<feature type="domain" description="T-SNARE coiled-coil homology" evidence="19">
    <location>
        <begin position="1"/>
        <end position="36"/>
    </location>
</feature>
<feature type="compositionally biased region" description="Polar residues" evidence="18">
    <location>
        <begin position="125"/>
        <end position="142"/>
    </location>
</feature>
<dbReference type="GO" id="GO:0005874">
    <property type="term" value="C:microtubule"/>
    <property type="evidence" value="ECO:0007669"/>
    <property type="project" value="UniProtKB-KW"/>
</dbReference>
<dbReference type="EMBL" id="JAAAJA010000176">
    <property type="protein sequence ID" value="KAG0259750.1"/>
    <property type="molecule type" value="Genomic_DNA"/>
</dbReference>
<evidence type="ECO:0000256" key="1">
    <source>
        <dbReference type="ARBA" id="ARBA00004123"/>
    </source>
</evidence>
<protein>
    <recommendedName>
        <fullName evidence="5">DASH complex subunit DAD4</fullName>
    </recommendedName>
    <alternativeName>
        <fullName evidence="16">Outer kinetochore protein DAD4</fullName>
    </alternativeName>
</protein>
<evidence type="ECO:0000259" key="19">
    <source>
        <dbReference type="PROSITE" id="PS50192"/>
    </source>
</evidence>
<dbReference type="Pfam" id="PF08650">
    <property type="entry name" value="DASH_Dad4"/>
    <property type="match status" value="1"/>
</dbReference>
<evidence type="ECO:0000313" key="20">
    <source>
        <dbReference type="EMBL" id="KAG0259750.1"/>
    </source>
</evidence>
<keyword evidence="6" id="KW-0158">Chromosome</keyword>
<keyword evidence="12" id="KW-0206">Cytoskeleton</keyword>
<evidence type="ECO:0000256" key="14">
    <source>
        <dbReference type="ARBA" id="ARBA00023306"/>
    </source>
</evidence>
<keyword evidence="21" id="KW-1185">Reference proteome</keyword>
<dbReference type="PANTHER" id="PTHR28222">
    <property type="entry name" value="DASH COMPLEX SUBUNIT DAD4"/>
    <property type="match status" value="1"/>
</dbReference>
<evidence type="ECO:0000256" key="16">
    <source>
        <dbReference type="ARBA" id="ARBA00030569"/>
    </source>
</evidence>
<keyword evidence="11" id="KW-0995">Kinetochore</keyword>
<reference evidence="20" key="1">
    <citation type="journal article" date="2020" name="Fungal Divers.">
        <title>Resolving the Mortierellaceae phylogeny through synthesis of multi-gene phylogenetics and phylogenomics.</title>
        <authorList>
            <person name="Vandepol N."/>
            <person name="Liber J."/>
            <person name="Desiro A."/>
            <person name="Na H."/>
            <person name="Kennedy M."/>
            <person name="Barry K."/>
            <person name="Grigoriev I.V."/>
            <person name="Miller A.N."/>
            <person name="O'Donnell K."/>
            <person name="Stajich J.E."/>
            <person name="Bonito G."/>
        </authorList>
    </citation>
    <scope>NUCLEOTIDE SEQUENCE</scope>
    <source>
        <strain evidence="20">KOD948</strain>
    </source>
</reference>
<comment type="similarity">
    <text evidence="4">Belongs to the DASH complex DAD4 family.</text>
</comment>
<evidence type="ECO:0000256" key="4">
    <source>
        <dbReference type="ARBA" id="ARBA00009754"/>
    </source>
</evidence>
<keyword evidence="15" id="KW-0137">Centromere</keyword>
<evidence type="ECO:0000256" key="18">
    <source>
        <dbReference type="SAM" id="MobiDB-lite"/>
    </source>
</evidence>
<evidence type="ECO:0000256" key="7">
    <source>
        <dbReference type="ARBA" id="ARBA00022490"/>
    </source>
</evidence>
<gene>
    <name evidence="20" type="ORF">BG011_002399</name>
</gene>
<feature type="region of interest" description="Disordered" evidence="18">
    <location>
        <begin position="84"/>
        <end position="106"/>
    </location>
</feature>
<evidence type="ECO:0000256" key="17">
    <source>
        <dbReference type="SAM" id="Coils"/>
    </source>
</evidence>
<keyword evidence="14" id="KW-0131">Cell cycle</keyword>
<feature type="coiled-coil region" evidence="17">
    <location>
        <begin position="9"/>
        <end position="42"/>
    </location>
</feature>
<evidence type="ECO:0000256" key="10">
    <source>
        <dbReference type="ARBA" id="ARBA00022776"/>
    </source>
</evidence>
<comment type="caution">
    <text evidence="20">The sequence shown here is derived from an EMBL/GenBank/DDBJ whole genome shotgun (WGS) entry which is preliminary data.</text>
</comment>
<keyword evidence="10" id="KW-0498">Mitosis</keyword>
<sequence>MDPYQEQQAALLNRIAQNVEKLNESLEQLNEKLARVNEMNQTTTVIAQVWSVYCKSGLFMLEDPTSAADLGLKGGSILVINVPEEPTSPINSTSLPPEKKADPNGGIDNTVPVPPNSEFTIPVPATTNTEETFSEVPTSTPNMTPPAPESKGMIFARYATEGVGILTVIGVGGVVGGTAGLVVGLITQGDLGCKTGSKADQRPFSCVQTLLLRDAGLRRSDKVIQTLQQEPFLVPYSDRNNVSRAKKNPASSYRFYQTGTHSESHSDLNPPMEFIVGLGLDYEQWPGPRPVMGMQVERALHYGIMECRRHADLRARDLLRFMRMSVQHPLFYVVSVIGTRCCIYTCETATRRVVPECIRPTDLSVDQDLAPSARWSIGIATLEGRRELSSHFDAMKAACKIEAKINS</sequence>
<evidence type="ECO:0000256" key="12">
    <source>
        <dbReference type="ARBA" id="ARBA00023212"/>
    </source>
</evidence>
<evidence type="ECO:0000256" key="5">
    <source>
        <dbReference type="ARBA" id="ARBA00020259"/>
    </source>
</evidence>
<evidence type="ECO:0000256" key="8">
    <source>
        <dbReference type="ARBA" id="ARBA00022618"/>
    </source>
</evidence>
<dbReference type="GO" id="GO:0051301">
    <property type="term" value="P:cell division"/>
    <property type="evidence" value="ECO:0007669"/>
    <property type="project" value="UniProtKB-KW"/>
</dbReference>
<organism evidence="20 21">
    <name type="scientific">Mortierella polycephala</name>
    <dbReference type="NCBI Taxonomy" id="41804"/>
    <lineage>
        <taxon>Eukaryota</taxon>
        <taxon>Fungi</taxon>
        <taxon>Fungi incertae sedis</taxon>
        <taxon>Mucoromycota</taxon>
        <taxon>Mortierellomycotina</taxon>
        <taxon>Mortierellomycetes</taxon>
        <taxon>Mortierellales</taxon>
        <taxon>Mortierellaceae</taxon>
        <taxon>Mortierella</taxon>
    </lineage>
</organism>
<keyword evidence="8" id="KW-0132">Cell division</keyword>
<evidence type="ECO:0000256" key="15">
    <source>
        <dbReference type="ARBA" id="ARBA00023328"/>
    </source>
</evidence>
<evidence type="ECO:0000313" key="21">
    <source>
        <dbReference type="Proteomes" id="UP000726737"/>
    </source>
</evidence>
<keyword evidence="7" id="KW-0963">Cytoplasm</keyword>
<dbReference type="InterPro" id="IPR013959">
    <property type="entry name" value="DASH_Dad4"/>
</dbReference>
<dbReference type="InterPro" id="IPR000727">
    <property type="entry name" value="T_SNARE_dom"/>
</dbReference>
<comment type="subcellular location">
    <subcellularLocation>
        <location evidence="3">Chromosome</location>
        <location evidence="3">Centromere</location>
        <location evidence="3">Kinetochore</location>
    </subcellularLocation>
    <subcellularLocation>
        <location evidence="2">Cytoplasm</location>
        <location evidence="2">Cytoskeleton</location>
        <location evidence="2">Spindle</location>
    </subcellularLocation>
    <subcellularLocation>
        <location evidence="1">Nucleus</location>
    </subcellularLocation>
</comment>
<keyword evidence="9" id="KW-0493">Microtubule</keyword>